<organism evidence="1 2">
    <name type="scientific">Nibea albiflora</name>
    <name type="common">Yellow drum</name>
    <name type="synonym">Corvina albiflora</name>
    <dbReference type="NCBI Taxonomy" id="240163"/>
    <lineage>
        <taxon>Eukaryota</taxon>
        <taxon>Metazoa</taxon>
        <taxon>Chordata</taxon>
        <taxon>Craniata</taxon>
        <taxon>Vertebrata</taxon>
        <taxon>Euteleostomi</taxon>
        <taxon>Actinopterygii</taxon>
        <taxon>Neopterygii</taxon>
        <taxon>Teleostei</taxon>
        <taxon>Neoteleostei</taxon>
        <taxon>Acanthomorphata</taxon>
        <taxon>Eupercaria</taxon>
        <taxon>Sciaenidae</taxon>
        <taxon>Nibea</taxon>
    </lineage>
</organism>
<gene>
    <name evidence="1" type="primary">CMPK.2</name>
    <name evidence="1" type="ORF">GBF38_016280</name>
</gene>
<dbReference type="Proteomes" id="UP000805704">
    <property type="component" value="Chromosome 10"/>
</dbReference>
<proteinExistence type="predicted"/>
<evidence type="ECO:0000313" key="2">
    <source>
        <dbReference type="Proteomes" id="UP000805704"/>
    </source>
</evidence>
<reference evidence="1" key="1">
    <citation type="submission" date="2020-04" db="EMBL/GenBank/DDBJ databases">
        <title>A chromosome-scale assembly and high-density genetic map of the yellow drum (Nibea albiflora) genome.</title>
        <authorList>
            <person name="Xu D."/>
            <person name="Zhang W."/>
            <person name="Chen R."/>
            <person name="Tan P."/>
            <person name="Wang L."/>
            <person name="Song H."/>
            <person name="Tian L."/>
            <person name="Zhu Q."/>
            <person name="Wang B."/>
        </authorList>
    </citation>
    <scope>NUCLEOTIDE SEQUENCE</scope>
    <source>
        <strain evidence="1">ZJHYS-2018</strain>
    </source>
</reference>
<keyword evidence="1" id="KW-0808">Transferase</keyword>
<keyword evidence="2" id="KW-1185">Reference proteome</keyword>
<accession>A0ACB7FHW1</accession>
<evidence type="ECO:0000313" key="1">
    <source>
        <dbReference type="EMBL" id="KAG8014012.1"/>
    </source>
</evidence>
<keyword evidence="1" id="KW-0418">Kinase</keyword>
<sequence>MRYVMETTKLAVLRRYPQSHFTPSMCSVLSVNRIQTYLQSTRPIIDLYEKLGKVRTVDASRSVDEVYADVKIILDKEG</sequence>
<protein>
    <submittedName>
        <fullName evidence="1">UMP-CMP kinase</fullName>
    </submittedName>
</protein>
<name>A0ACB7FHW1_NIBAL</name>
<dbReference type="EMBL" id="CM024798">
    <property type="protein sequence ID" value="KAG8014012.1"/>
    <property type="molecule type" value="Genomic_DNA"/>
</dbReference>
<comment type="caution">
    <text evidence="1">The sequence shown here is derived from an EMBL/GenBank/DDBJ whole genome shotgun (WGS) entry which is preliminary data.</text>
</comment>